<dbReference type="EMBL" id="JABCKI010000085">
    <property type="protein sequence ID" value="KAG5652945.1"/>
    <property type="molecule type" value="Genomic_DNA"/>
</dbReference>
<name>A0A9P7GT26_9AGAR</name>
<dbReference type="InterPro" id="IPR059179">
    <property type="entry name" value="MLKL-like_MCAfunc"/>
</dbReference>
<evidence type="ECO:0000313" key="2">
    <source>
        <dbReference type="Proteomes" id="UP000717328"/>
    </source>
</evidence>
<dbReference type="Proteomes" id="UP000717328">
    <property type="component" value="Unassembled WGS sequence"/>
</dbReference>
<dbReference type="AlphaFoldDB" id="A0A9P7GT26"/>
<comment type="caution">
    <text evidence="1">The sequence shown here is derived from an EMBL/GenBank/DDBJ whole genome shotgun (WGS) entry which is preliminary data.</text>
</comment>
<reference evidence="1" key="2">
    <citation type="submission" date="2021-10" db="EMBL/GenBank/DDBJ databases">
        <title>Phylogenomics reveals ancestral predisposition of the termite-cultivated fungus Termitomyces towards a domesticated lifestyle.</title>
        <authorList>
            <person name="Auxier B."/>
            <person name="Grum-Grzhimaylo A."/>
            <person name="Cardenas M.E."/>
            <person name="Lodge J.D."/>
            <person name="Laessoe T."/>
            <person name="Pedersen O."/>
            <person name="Smith M.E."/>
            <person name="Kuyper T.W."/>
            <person name="Franco-Molano E.A."/>
            <person name="Baroni T.J."/>
            <person name="Aanen D.K."/>
        </authorList>
    </citation>
    <scope>NUCLEOTIDE SEQUENCE</scope>
    <source>
        <strain evidence="1">D49</strain>
    </source>
</reference>
<accession>A0A9P7GT26</accession>
<dbReference type="CDD" id="cd21037">
    <property type="entry name" value="MLKL_NTD"/>
    <property type="match status" value="1"/>
</dbReference>
<keyword evidence="2" id="KW-1185">Reference proteome</keyword>
<organism evidence="1 2">
    <name type="scientific">Sphagnurus paluster</name>
    <dbReference type="NCBI Taxonomy" id="117069"/>
    <lineage>
        <taxon>Eukaryota</taxon>
        <taxon>Fungi</taxon>
        <taxon>Dikarya</taxon>
        <taxon>Basidiomycota</taxon>
        <taxon>Agaricomycotina</taxon>
        <taxon>Agaricomycetes</taxon>
        <taxon>Agaricomycetidae</taxon>
        <taxon>Agaricales</taxon>
        <taxon>Tricholomatineae</taxon>
        <taxon>Lyophyllaceae</taxon>
        <taxon>Sphagnurus</taxon>
    </lineage>
</organism>
<gene>
    <name evidence="1" type="ORF">H0H81_002953</name>
</gene>
<sequence>MSGRCVGLMLSLRNSSVGLEGTKAVELADEITAIVRRIDRKVNEWATLSRLKSFLQQREIKDGIDRLHRDMDAAVMKFNISINMELVRGRQESKAIQARDKAEVREVLERIVQSTQDMKTLLSMQSSRPVEEIMESLQTELRSPGLNPGQQQTFREGLWLLHEKTSRLPPLTDLTGQISRSPNHAIAKGTFNDIFKGVLNDCTFFDSAV</sequence>
<protein>
    <submittedName>
        <fullName evidence="1">Uncharacterized protein</fullName>
    </submittedName>
</protein>
<reference evidence="1" key="1">
    <citation type="submission" date="2021-02" db="EMBL/GenBank/DDBJ databases">
        <authorList>
            <person name="Nieuwenhuis M."/>
            <person name="Van De Peppel L.J.J."/>
        </authorList>
    </citation>
    <scope>NUCLEOTIDE SEQUENCE</scope>
    <source>
        <strain evidence="1">D49</strain>
    </source>
</reference>
<evidence type="ECO:0000313" key="1">
    <source>
        <dbReference type="EMBL" id="KAG5652945.1"/>
    </source>
</evidence>
<proteinExistence type="predicted"/>
<dbReference type="OrthoDB" id="4062651at2759"/>